<accession>A0A077WCH5</accession>
<keyword evidence="1" id="KW-0732">Signal</keyword>
<dbReference type="AlphaFoldDB" id="A0A077WCH5"/>
<dbReference type="OrthoDB" id="2324139at2759"/>
<gene>
    <name evidence="2" type="ORF">LRAMOSA07384</name>
</gene>
<dbReference type="PROSITE" id="PS51257">
    <property type="entry name" value="PROKAR_LIPOPROTEIN"/>
    <property type="match status" value="1"/>
</dbReference>
<evidence type="ECO:0000313" key="2">
    <source>
        <dbReference type="EMBL" id="CDS04854.1"/>
    </source>
</evidence>
<evidence type="ECO:0000256" key="1">
    <source>
        <dbReference type="SAM" id="SignalP"/>
    </source>
</evidence>
<feature type="signal peptide" evidence="1">
    <location>
        <begin position="1"/>
        <end position="20"/>
    </location>
</feature>
<organism evidence="2">
    <name type="scientific">Lichtheimia ramosa</name>
    <dbReference type="NCBI Taxonomy" id="688394"/>
    <lineage>
        <taxon>Eukaryota</taxon>
        <taxon>Fungi</taxon>
        <taxon>Fungi incertae sedis</taxon>
        <taxon>Mucoromycota</taxon>
        <taxon>Mucoromycotina</taxon>
        <taxon>Mucoromycetes</taxon>
        <taxon>Mucorales</taxon>
        <taxon>Lichtheimiaceae</taxon>
        <taxon>Lichtheimia</taxon>
    </lineage>
</organism>
<proteinExistence type="predicted"/>
<reference evidence="2" key="1">
    <citation type="journal article" date="2014" name="Genome Announc.">
        <title>De novo whole-genome sequence and genome annotation of Lichtheimia ramosa.</title>
        <authorList>
            <person name="Linde J."/>
            <person name="Schwartze V."/>
            <person name="Binder U."/>
            <person name="Lass-Florl C."/>
            <person name="Voigt K."/>
            <person name="Horn F."/>
        </authorList>
    </citation>
    <scope>NUCLEOTIDE SEQUENCE</scope>
    <source>
        <strain evidence="2">JMRC FSU:6197</strain>
    </source>
</reference>
<sequence length="263" mass="29072">MLVKSLFTIVAAALASTSLACEPECRRGLAADFAKHYGPVVQLAVDQLQDSFASDVTNATLPSSIYTMLPENVLQSKLTEQLSSTLGVFVEEATGKDLTSGIFSVMFAEEKPFKGDCNHPARLTRKMPPPGESWTREECQKMDYICGNPPSICHFLPDIKQRILGRIRSQLANYATFDDGSLVKNVVQSIKQTTSDVMREYGAGSSMDDPEVKSYVDTIISNAIRSLDTWSTEDLKSLCTRPEDDQVCNGWDDSIITEILKWP</sequence>
<dbReference type="EMBL" id="LK023315">
    <property type="protein sequence ID" value="CDS04854.1"/>
    <property type="molecule type" value="Genomic_DNA"/>
</dbReference>
<name>A0A077WCH5_9FUNG</name>
<protein>
    <submittedName>
        <fullName evidence="2">Uncharacterized protein</fullName>
    </submittedName>
</protein>
<feature type="chain" id="PRO_5001726062" evidence="1">
    <location>
        <begin position="21"/>
        <end position="263"/>
    </location>
</feature>